<evidence type="ECO:0000256" key="2">
    <source>
        <dbReference type="ARBA" id="ARBA00012438"/>
    </source>
</evidence>
<evidence type="ECO:0000313" key="8">
    <source>
        <dbReference type="Proteomes" id="UP001057580"/>
    </source>
</evidence>
<proteinExistence type="predicted"/>
<organism evidence="7 8">
    <name type="scientific">Salinirubellus salinus</name>
    <dbReference type="NCBI Taxonomy" id="1364945"/>
    <lineage>
        <taxon>Archaea</taxon>
        <taxon>Methanobacteriati</taxon>
        <taxon>Methanobacteriota</taxon>
        <taxon>Stenosarchaea group</taxon>
        <taxon>Halobacteria</taxon>
        <taxon>Halobacteriales</taxon>
        <taxon>Natronomonadaceae</taxon>
        <taxon>Salinirubellus</taxon>
    </lineage>
</organism>
<dbReference type="GO" id="GO:0007234">
    <property type="term" value="P:osmosensory signaling via phosphorelay pathway"/>
    <property type="evidence" value="ECO:0007669"/>
    <property type="project" value="TreeGrafter"/>
</dbReference>
<dbReference type="AlphaFoldDB" id="A0A9E7R188"/>
<dbReference type="KEGG" id="ssai:N0B31_17215"/>
<name>A0A9E7R188_9EURY</name>
<keyword evidence="5" id="KW-0472">Membrane</keyword>
<dbReference type="Gene3D" id="3.30.565.10">
    <property type="entry name" value="Histidine kinase-like ATPase, C-terminal domain"/>
    <property type="match status" value="1"/>
</dbReference>
<dbReference type="GO" id="GO:0000156">
    <property type="term" value="F:phosphorelay response regulator activity"/>
    <property type="evidence" value="ECO:0007669"/>
    <property type="project" value="TreeGrafter"/>
</dbReference>
<keyword evidence="3" id="KW-0808">Transferase</keyword>
<dbReference type="EC" id="2.7.13.3" evidence="2"/>
<keyword evidence="8" id="KW-1185">Reference proteome</keyword>
<dbReference type="PANTHER" id="PTHR42878">
    <property type="entry name" value="TWO-COMPONENT HISTIDINE KINASE"/>
    <property type="match status" value="1"/>
</dbReference>
<evidence type="ECO:0000256" key="1">
    <source>
        <dbReference type="ARBA" id="ARBA00000085"/>
    </source>
</evidence>
<evidence type="ECO:0000256" key="3">
    <source>
        <dbReference type="ARBA" id="ARBA00022679"/>
    </source>
</evidence>
<evidence type="ECO:0000313" key="7">
    <source>
        <dbReference type="EMBL" id="UWM53855.1"/>
    </source>
</evidence>
<evidence type="ECO:0000256" key="4">
    <source>
        <dbReference type="ARBA" id="ARBA00022777"/>
    </source>
</evidence>
<dbReference type="Pfam" id="PF13426">
    <property type="entry name" value="PAS_9"/>
    <property type="match status" value="1"/>
</dbReference>
<dbReference type="Pfam" id="PF02518">
    <property type="entry name" value="HATPase_c"/>
    <property type="match status" value="1"/>
</dbReference>
<evidence type="ECO:0000256" key="5">
    <source>
        <dbReference type="ARBA" id="ARBA00023136"/>
    </source>
</evidence>
<comment type="catalytic activity">
    <reaction evidence="1">
        <text>ATP + protein L-histidine = ADP + protein N-phospho-L-histidine.</text>
        <dbReference type="EC" id="2.7.13.3"/>
    </reaction>
</comment>
<dbReference type="EMBL" id="CP104003">
    <property type="protein sequence ID" value="UWM53855.1"/>
    <property type="molecule type" value="Genomic_DNA"/>
</dbReference>
<dbReference type="NCBIfam" id="TIGR00229">
    <property type="entry name" value="sensory_box"/>
    <property type="match status" value="1"/>
</dbReference>
<dbReference type="PANTHER" id="PTHR42878:SF14">
    <property type="entry name" value="OSMOLARITY TWO-COMPONENT SYSTEM PROTEIN SSK1"/>
    <property type="match status" value="1"/>
</dbReference>
<protein>
    <recommendedName>
        <fullName evidence="2">histidine kinase</fullName>
        <ecNumber evidence="2">2.7.13.3</ecNumber>
    </recommendedName>
</protein>
<dbReference type="InterPro" id="IPR035965">
    <property type="entry name" value="PAS-like_dom_sf"/>
</dbReference>
<dbReference type="CDD" id="cd00130">
    <property type="entry name" value="PAS"/>
    <property type="match status" value="1"/>
</dbReference>
<dbReference type="PROSITE" id="PS50109">
    <property type="entry name" value="HIS_KIN"/>
    <property type="match status" value="1"/>
</dbReference>
<accession>A0A9E7R188</accession>
<gene>
    <name evidence="7" type="ORF">N0B31_17215</name>
</gene>
<dbReference type="GO" id="GO:0016020">
    <property type="term" value="C:membrane"/>
    <property type="evidence" value="ECO:0007669"/>
    <property type="project" value="UniProtKB-SubCell"/>
</dbReference>
<dbReference type="Gene3D" id="3.30.450.20">
    <property type="entry name" value="PAS domain"/>
    <property type="match status" value="1"/>
</dbReference>
<dbReference type="GO" id="GO:0004673">
    <property type="term" value="F:protein histidine kinase activity"/>
    <property type="evidence" value="ECO:0007669"/>
    <property type="project" value="UniProtKB-EC"/>
</dbReference>
<evidence type="ECO:0000259" key="6">
    <source>
        <dbReference type="PROSITE" id="PS50109"/>
    </source>
</evidence>
<reference evidence="7" key="1">
    <citation type="submission" date="2022-09" db="EMBL/GenBank/DDBJ databases">
        <title>Diverse halophilic archaea isolated from saline environments.</title>
        <authorList>
            <person name="Cui H.-L."/>
        </authorList>
    </citation>
    <scope>NUCLEOTIDE SEQUENCE</scope>
    <source>
        <strain evidence="7">ZS-35-S2</strain>
    </source>
</reference>
<sequence length="332" mass="37982">MDIGIVAHDPETGAFVYANSVIEDLYGYSSDTLRTMSVGTLSAEGFTNSEAFERIRAASEGDSQEFTWQIQRASDEILWIRVRLVRTTQDDTPYVVGHVQNITEFKVRERRLKLLQRITRHNLRNQVQVIHGMTEELLTDIDSPQHRDDIELIGEATDNLLNLTETVDWLKSFTKEEKTVRRPVRLERLVSDVIDAYRREYPKVGWVVHYEDDCWVTTDDGLRFAFKEVVQNTVEHNPPDSLQVRVTVRETSQDGLAVLRVEDTGQPIPQIEVDALEGMYSSDQLNHGIGTGFWVMNHIVQTLGGRLSIEYDESFGNRVEFFLPQAEPPATT</sequence>
<dbReference type="InterPro" id="IPR005467">
    <property type="entry name" value="His_kinase_dom"/>
</dbReference>
<feature type="domain" description="Histidine kinase" evidence="6">
    <location>
        <begin position="118"/>
        <end position="327"/>
    </location>
</feature>
<dbReference type="InterPro" id="IPR000014">
    <property type="entry name" value="PAS"/>
</dbReference>
<dbReference type="SMART" id="SM00387">
    <property type="entry name" value="HATPase_c"/>
    <property type="match status" value="1"/>
</dbReference>
<keyword evidence="4 7" id="KW-0418">Kinase</keyword>
<dbReference type="InterPro" id="IPR036890">
    <property type="entry name" value="HATPase_C_sf"/>
</dbReference>
<dbReference type="SUPFAM" id="SSF55785">
    <property type="entry name" value="PYP-like sensor domain (PAS domain)"/>
    <property type="match status" value="1"/>
</dbReference>
<dbReference type="InterPro" id="IPR050351">
    <property type="entry name" value="BphY/WalK/GraS-like"/>
</dbReference>
<dbReference type="Proteomes" id="UP001057580">
    <property type="component" value="Chromosome"/>
</dbReference>
<dbReference type="SUPFAM" id="SSF55874">
    <property type="entry name" value="ATPase domain of HSP90 chaperone/DNA topoisomerase II/histidine kinase"/>
    <property type="match status" value="1"/>
</dbReference>
<dbReference type="GO" id="GO:0030295">
    <property type="term" value="F:protein kinase activator activity"/>
    <property type="evidence" value="ECO:0007669"/>
    <property type="project" value="TreeGrafter"/>
</dbReference>
<dbReference type="InterPro" id="IPR003594">
    <property type="entry name" value="HATPase_dom"/>
</dbReference>